<evidence type="ECO:0000259" key="1">
    <source>
        <dbReference type="Pfam" id="PF18157"/>
    </source>
</evidence>
<dbReference type="EMBL" id="CP096983">
    <property type="protein sequence ID" value="URZ09673.1"/>
    <property type="molecule type" value="Genomic_DNA"/>
</dbReference>
<organism evidence="2 3">
    <name type="scientific">Clostridium felsineum</name>
    <dbReference type="NCBI Taxonomy" id="36839"/>
    <lineage>
        <taxon>Bacteria</taxon>
        <taxon>Bacillati</taxon>
        <taxon>Bacillota</taxon>
        <taxon>Clostridia</taxon>
        <taxon>Eubacteriales</taxon>
        <taxon>Clostridiaceae</taxon>
        <taxon>Clostridium</taxon>
    </lineage>
</organism>
<reference evidence="2 3" key="1">
    <citation type="submission" date="2022-04" db="EMBL/GenBank/DDBJ databases">
        <title>Genome sequence of C. roseum typestrain.</title>
        <authorList>
            <person name="Poehlein A."/>
            <person name="Schoch T."/>
            <person name="Duerre P."/>
            <person name="Daniel R."/>
        </authorList>
    </citation>
    <scope>NUCLEOTIDE SEQUENCE [LARGE SCALE GENOMIC DNA]</scope>
    <source>
        <strain evidence="2 3">DSM 7320</strain>
    </source>
</reference>
<evidence type="ECO:0000313" key="2">
    <source>
        <dbReference type="EMBL" id="URZ09673.1"/>
    </source>
</evidence>
<feature type="domain" description="Prokaryotic pPIWI-RE MID" evidence="1">
    <location>
        <begin position="459"/>
        <end position="542"/>
    </location>
</feature>
<dbReference type="KEGG" id="crw:CROST_003660"/>
<dbReference type="AlphaFoldDB" id="A0A1S8L706"/>
<keyword evidence="3" id="KW-1185">Reference proteome</keyword>
<evidence type="ECO:0000313" key="3">
    <source>
        <dbReference type="Proteomes" id="UP000190951"/>
    </source>
</evidence>
<gene>
    <name evidence="2" type="ORF">CROST_003660</name>
</gene>
<protein>
    <recommendedName>
        <fullName evidence="1">Prokaryotic pPIWI-RE MID domain-containing protein</fullName>
    </recommendedName>
</protein>
<proteinExistence type="predicted"/>
<sequence>MAKKYLRKLGFRVTDEFLESNNFNIFNCGEELIPIIRLIKSYTNEILKKEWMADNVLKLPYTLNAFNPVKLILRENDYDKGVLEFYCDSSLSKIEVDKIAYLIITNIEEFIQKHRKGLEEYNPNINLDNISINLQSKGMGNKKFLKDNLTLIKVLFIKQLLKKSIFIGTSKDEKYINEGREIAFYPLYSRQGGHILISEIIDIHLGGNVEHMAYYITPNVIVEDNEIYIYPLIGIKRMVSYNRLNSIQYGTAQSYSTLVFDGKTYYSPRIAYRKSKNTEKKEIQMISQDWKLYDYLKEFKGITFKAIKSHMESEDQPNIYLVYSNRLANKHKLSSGVPSCDKLDIYNHIKANVKGLETIDPIKELKCKDQGGKALDNTDKIILANTLYRSKYINIELLVIHPPKSTLYQQTKNAIEEGKLIKNNEGLTIVDDGIYYFQMSNKGVNFSIRDVQSITGLEIKSDNETTKERLKKLLKDIGEKSINKLTLALIELENMGKYDAKSIIRNSLDEYGIINQFIDSKTGVNVNKIVSGLKDLLNDVGVGNLNQLIDNNEVIYTLYKISNINFICRLSNDSIQFKIPILNDSYLDVTEIYPILPSVKDKMSVKSDSDSIDINKFIQDVKNEKRDVIVILEKGDTEYNDIVNKIDDVIEREITSCVKEYITTNLLGHQEIIQTIENKPSLGSGIYKVKKGVYISIGDKGKDRTSVEASKIRMWINNHERKSIGATISYKDRIAYEITIHKNQENDFICELVHKLRLVLTTHSHINRCITTDYIWGLNKHL</sequence>
<dbReference type="RefSeq" id="WP_077836058.1">
    <property type="nucleotide sequence ID" value="NZ_CP096983.1"/>
</dbReference>
<dbReference type="InterPro" id="IPR040496">
    <property type="entry name" value="MID_pPIWI_RE"/>
</dbReference>
<dbReference type="Proteomes" id="UP000190951">
    <property type="component" value="Chromosome"/>
</dbReference>
<dbReference type="STRING" id="84029.CROST_20790"/>
<name>A0A1S8L706_9CLOT</name>
<accession>A0A1S8L706</accession>
<dbReference type="Pfam" id="PF18157">
    <property type="entry name" value="MID_pPIWI_RE"/>
    <property type="match status" value="1"/>
</dbReference>